<protein>
    <submittedName>
        <fullName evidence="4">Uncharacterized protein</fullName>
    </submittedName>
</protein>
<dbReference type="Gene3D" id="3.30.559.10">
    <property type="entry name" value="Chloramphenicol acetyltransferase-like domain"/>
    <property type="match status" value="2"/>
</dbReference>
<keyword evidence="3" id="KW-0012">Acyltransferase</keyword>
<dbReference type="InterPro" id="IPR023213">
    <property type="entry name" value="CAT-like_dom_sf"/>
</dbReference>
<evidence type="ECO:0000256" key="2">
    <source>
        <dbReference type="ARBA" id="ARBA00022679"/>
    </source>
</evidence>
<keyword evidence="2" id="KW-0808">Transferase</keyword>
<dbReference type="PANTHER" id="PTHR31623:SF122">
    <property type="entry name" value="HXXXD-TYPE ACYL-TRANSFERASE FAMILY PROTEIN"/>
    <property type="match status" value="1"/>
</dbReference>
<reference evidence="4 5" key="1">
    <citation type="submission" date="2021-09" db="EMBL/GenBank/DDBJ databases">
        <title>Genomic insights and catalytic innovation underlie evolution of tropane alkaloids biosynthesis.</title>
        <authorList>
            <person name="Wang Y.-J."/>
            <person name="Tian T."/>
            <person name="Huang J.-P."/>
            <person name="Huang S.-X."/>
        </authorList>
    </citation>
    <scope>NUCLEOTIDE SEQUENCE [LARGE SCALE GENOMIC DNA]</scope>
    <source>
        <strain evidence="4">KIB-2018</strain>
        <tissue evidence="4">Leaf</tissue>
    </source>
</reference>
<dbReference type="AlphaFoldDB" id="A0AAV8TUF8"/>
<dbReference type="Proteomes" id="UP001159364">
    <property type="component" value="Linkage Group LG03"/>
</dbReference>
<sequence>MSRMKLQIISRKAIKPSSSTPKHLQNFKLSIWDKRLRPVYGIIIFFYHCNANPKDHDQILSLFFKRSRFLQKSLSKTLVHYYPLAGRLNDESIECNDEGAHFVEARIDCHLSTFLNQPDFNVLEQFNPAFDPNLPSGCMLATQVTLFNCGGIAIGVSPSHKLLDGSSLATFIQSWVSLTTIEGCNNLVSPNPIFVDSSFSPSSGLLRMPTPSIRFGGSLVIKRFVFPASKISQLKETTSSGKQYISYVDSVLSLIMKSAISASRSLSKPSSGPYLLFQMVNMRKRLRQPLPRNTMGNISWNAAIEIKENQMELNELADEIREKPLPMRKSTKGDDPYRCSSLCGFPLYKIDFGWGKPSWVTSPVLRCKNFILLHQTKDGNGIEAWICLDEKEMSQFERDQDLLAFAHTNPCVVTHYCRL</sequence>
<dbReference type="Pfam" id="PF02458">
    <property type="entry name" value="Transferase"/>
    <property type="match status" value="2"/>
</dbReference>
<dbReference type="PANTHER" id="PTHR31623">
    <property type="entry name" value="F21J9.9"/>
    <property type="match status" value="1"/>
</dbReference>
<comment type="similarity">
    <text evidence="1">Belongs to the plant acyltransferase family.</text>
</comment>
<dbReference type="GO" id="GO:0016746">
    <property type="term" value="F:acyltransferase activity"/>
    <property type="evidence" value="ECO:0007669"/>
    <property type="project" value="UniProtKB-KW"/>
</dbReference>
<accession>A0AAV8TUF8</accession>
<organism evidence="4 5">
    <name type="scientific">Erythroxylum novogranatense</name>
    <dbReference type="NCBI Taxonomy" id="1862640"/>
    <lineage>
        <taxon>Eukaryota</taxon>
        <taxon>Viridiplantae</taxon>
        <taxon>Streptophyta</taxon>
        <taxon>Embryophyta</taxon>
        <taxon>Tracheophyta</taxon>
        <taxon>Spermatophyta</taxon>
        <taxon>Magnoliopsida</taxon>
        <taxon>eudicotyledons</taxon>
        <taxon>Gunneridae</taxon>
        <taxon>Pentapetalae</taxon>
        <taxon>rosids</taxon>
        <taxon>fabids</taxon>
        <taxon>Malpighiales</taxon>
        <taxon>Erythroxylaceae</taxon>
        <taxon>Erythroxylum</taxon>
    </lineage>
</organism>
<evidence type="ECO:0000256" key="3">
    <source>
        <dbReference type="ARBA" id="ARBA00023315"/>
    </source>
</evidence>
<gene>
    <name evidence="4" type="ORF">K2173_018077</name>
</gene>
<name>A0AAV8TUF8_9ROSI</name>
<evidence type="ECO:0000313" key="5">
    <source>
        <dbReference type="Proteomes" id="UP001159364"/>
    </source>
</evidence>
<proteinExistence type="inferred from homology"/>
<evidence type="ECO:0000313" key="4">
    <source>
        <dbReference type="EMBL" id="KAJ8770586.1"/>
    </source>
</evidence>
<evidence type="ECO:0000256" key="1">
    <source>
        <dbReference type="ARBA" id="ARBA00009861"/>
    </source>
</evidence>
<comment type="caution">
    <text evidence="4">The sequence shown here is derived from an EMBL/GenBank/DDBJ whole genome shotgun (WGS) entry which is preliminary data.</text>
</comment>
<keyword evidence="5" id="KW-1185">Reference proteome</keyword>
<dbReference type="EMBL" id="JAIWQS010000003">
    <property type="protein sequence ID" value="KAJ8770586.1"/>
    <property type="molecule type" value="Genomic_DNA"/>
</dbReference>